<reference evidence="2" key="1">
    <citation type="submission" date="2023-04" db="EMBL/GenBank/DDBJ databases">
        <authorList>
            <consortium name="ELIXIR-Norway"/>
        </authorList>
    </citation>
    <scope>NUCLEOTIDE SEQUENCE [LARGE SCALE GENOMIC DNA]</scope>
</reference>
<accession>A0ABN9A7C2</accession>
<dbReference type="EMBL" id="OX460343">
    <property type="protein sequence ID" value="CAI9180271.1"/>
    <property type="molecule type" value="Genomic_DNA"/>
</dbReference>
<proteinExistence type="predicted"/>
<sequence length="100" mass="10938">MYAPKMPSRVCTICNKSVVAAFYTVPLSSSHPNTPLKSSVFRTTWFPWDLGTWSKAHPAFLQKCLVPAKKSAGGAHGLPSSLQVEEGSESFTEHSERLSL</sequence>
<name>A0ABN9A7C2_RANTA</name>
<feature type="region of interest" description="Disordered" evidence="1">
    <location>
        <begin position="70"/>
        <end position="100"/>
    </location>
</feature>
<dbReference type="Proteomes" id="UP001176941">
    <property type="component" value="Chromosome X"/>
</dbReference>
<gene>
    <name evidence="2" type="ORF">MRATA1EN1_LOCUS29233</name>
</gene>
<feature type="compositionally biased region" description="Basic and acidic residues" evidence="1">
    <location>
        <begin position="91"/>
        <end position="100"/>
    </location>
</feature>
<organism evidence="2 3">
    <name type="scientific">Rangifer tarandus platyrhynchus</name>
    <name type="common">Svalbard reindeer</name>
    <dbReference type="NCBI Taxonomy" id="3082113"/>
    <lineage>
        <taxon>Eukaryota</taxon>
        <taxon>Metazoa</taxon>
        <taxon>Chordata</taxon>
        <taxon>Craniata</taxon>
        <taxon>Vertebrata</taxon>
        <taxon>Euteleostomi</taxon>
        <taxon>Mammalia</taxon>
        <taxon>Eutheria</taxon>
        <taxon>Laurasiatheria</taxon>
        <taxon>Artiodactyla</taxon>
        <taxon>Ruminantia</taxon>
        <taxon>Pecora</taxon>
        <taxon>Cervidae</taxon>
        <taxon>Odocoileinae</taxon>
        <taxon>Rangifer</taxon>
    </lineage>
</organism>
<keyword evidence="3" id="KW-1185">Reference proteome</keyword>
<protein>
    <submittedName>
        <fullName evidence="2">Uncharacterized protein</fullName>
    </submittedName>
</protein>
<evidence type="ECO:0000313" key="3">
    <source>
        <dbReference type="Proteomes" id="UP001176941"/>
    </source>
</evidence>
<evidence type="ECO:0000313" key="2">
    <source>
        <dbReference type="EMBL" id="CAI9180271.1"/>
    </source>
</evidence>
<evidence type="ECO:0000256" key="1">
    <source>
        <dbReference type="SAM" id="MobiDB-lite"/>
    </source>
</evidence>